<sequence>MKNNELLRRSLDVLQRLISTVPSISAIAEPKLRPSGRAGPDMIWDMVAGGKPVTILAQIVPLGQPRYLRSAAELMRRWVKGAHPKAAYGLVVARFISDEGASILTDAGIGYVDLAGNCLISVNNVYVERRTGPNPLPSTRQIKSLFFPKASRILRVLLCNPTRMWRVTELAEEARVSLGQTYNVKRKLIDYELLTLDQSRRLKLANPSALLDRWRENYTFRNNVIADFYSMERPEQIEESVRKWLDRQHLRYAFTLFSGARRVAPFVRQARVALYVDTDVFEVAAACGFKDVDTGANVHLLRPYDDGIYYAVQRPHGASVVSDIQLYLDLYSYRGRGAEQAEFLRYQRIGF</sequence>
<dbReference type="EMBL" id="LJVA01000057">
    <property type="protein sequence ID" value="KPL09747.1"/>
    <property type="molecule type" value="Genomic_DNA"/>
</dbReference>
<protein>
    <submittedName>
        <fullName evidence="1">Uncharacterized protein</fullName>
    </submittedName>
</protein>
<gene>
    <name evidence="1" type="ORF">AMJ71_05610</name>
</gene>
<dbReference type="Pfam" id="PF09952">
    <property type="entry name" value="AbiEi_2"/>
    <property type="match status" value="1"/>
</dbReference>
<proteinExistence type="predicted"/>
<accession>A0A0S8JKJ1</accession>
<comment type="caution">
    <text evidence="1">The sequence shown here is derived from an EMBL/GenBank/DDBJ whole genome shotgun (WGS) entry which is preliminary data.</text>
</comment>
<name>A0A0S8JKJ1_UNCT6</name>
<dbReference type="AlphaFoldDB" id="A0A0S8JKJ1"/>
<reference evidence="1 2" key="1">
    <citation type="journal article" date="2015" name="Microbiome">
        <title>Genomic resolution of linkages in carbon, nitrogen, and sulfur cycling among widespread estuary sediment bacteria.</title>
        <authorList>
            <person name="Baker B.J."/>
            <person name="Lazar C.S."/>
            <person name="Teske A.P."/>
            <person name="Dick G.J."/>
        </authorList>
    </citation>
    <scope>NUCLEOTIDE SEQUENCE [LARGE SCALE GENOMIC DNA]</scope>
    <source>
        <strain evidence="1">SM1_40</strain>
    </source>
</reference>
<evidence type="ECO:0000313" key="2">
    <source>
        <dbReference type="Proteomes" id="UP000051035"/>
    </source>
</evidence>
<organism evidence="1 2">
    <name type="scientific">candidate division TA06 bacterium SM1_40</name>
    <dbReference type="NCBI Taxonomy" id="1703773"/>
    <lineage>
        <taxon>Bacteria</taxon>
        <taxon>Bacteria division TA06</taxon>
    </lineage>
</organism>
<dbReference type="Proteomes" id="UP000051035">
    <property type="component" value="Unassembled WGS sequence"/>
</dbReference>
<dbReference type="InterPro" id="IPR019238">
    <property type="entry name" value="AbiEi_2"/>
</dbReference>
<evidence type="ECO:0000313" key="1">
    <source>
        <dbReference type="EMBL" id="KPL09747.1"/>
    </source>
</evidence>